<keyword evidence="4" id="KW-0676">Redox-active center</keyword>
<name>A0A1M6KZH1_REIAG</name>
<keyword evidence="3" id="KW-1015">Disulfide bond</keyword>
<evidence type="ECO:0000256" key="5">
    <source>
        <dbReference type="SAM" id="SignalP"/>
    </source>
</evidence>
<dbReference type="InterPro" id="IPR036249">
    <property type="entry name" value="Thioredoxin-like_sf"/>
</dbReference>
<evidence type="ECO:0000256" key="2">
    <source>
        <dbReference type="ARBA" id="ARBA00022748"/>
    </source>
</evidence>
<evidence type="ECO:0000256" key="4">
    <source>
        <dbReference type="ARBA" id="ARBA00023284"/>
    </source>
</evidence>
<evidence type="ECO:0000259" key="6">
    <source>
        <dbReference type="PROSITE" id="PS51352"/>
    </source>
</evidence>
<dbReference type="CDD" id="cd02966">
    <property type="entry name" value="TlpA_like_family"/>
    <property type="match status" value="1"/>
</dbReference>
<dbReference type="AlphaFoldDB" id="A0A1M6KZH1"/>
<dbReference type="GO" id="GO:0016491">
    <property type="term" value="F:oxidoreductase activity"/>
    <property type="evidence" value="ECO:0007669"/>
    <property type="project" value="InterPro"/>
</dbReference>
<feature type="domain" description="Thioredoxin" evidence="6">
    <location>
        <begin position="233"/>
        <end position="374"/>
    </location>
</feature>
<keyword evidence="7" id="KW-0413">Isomerase</keyword>
<accession>A0A1M6KZH1</accession>
<dbReference type="Gene3D" id="3.40.30.10">
    <property type="entry name" value="Glutaredoxin"/>
    <property type="match status" value="1"/>
</dbReference>
<comment type="subcellular location">
    <subcellularLocation>
        <location evidence="1">Cell envelope</location>
    </subcellularLocation>
</comment>
<dbReference type="SUPFAM" id="SSF52833">
    <property type="entry name" value="Thioredoxin-like"/>
    <property type="match status" value="1"/>
</dbReference>
<evidence type="ECO:0000313" key="7">
    <source>
        <dbReference type="EMBL" id="SHJ64319.1"/>
    </source>
</evidence>
<dbReference type="GO" id="GO:0030313">
    <property type="term" value="C:cell envelope"/>
    <property type="evidence" value="ECO:0007669"/>
    <property type="project" value="UniProtKB-SubCell"/>
</dbReference>
<dbReference type="STRING" id="156994.SAMN04488028_101765"/>
<feature type="signal peptide" evidence="5">
    <location>
        <begin position="1"/>
        <end position="27"/>
    </location>
</feature>
<feature type="chain" id="PRO_5013314176" evidence="5">
    <location>
        <begin position="28"/>
        <end position="374"/>
    </location>
</feature>
<dbReference type="EMBL" id="FRAA01000001">
    <property type="protein sequence ID" value="SHJ64319.1"/>
    <property type="molecule type" value="Genomic_DNA"/>
</dbReference>
<organism evidence="7 8">
    <name type="scientific">Reichenbachiella agariperforans</name>
    <dbReference type="NCBI Taxonomy" id="156994"/>
    <lineage>
        <taxon>Bacteria</taxon>
        <taxon>Pseudomonadati</taxon>
        <taxon>Bacteroidota</taxon>
        <taxon>Cytophagia</taxon>
        <taxon>Cytophagales</taxon>
        <taxon>Reichenbachiellaceae</taxon>
        <taxon>Reichenbachiella</taxon>
    </lineage>
</organism>
<evidence type="ECO:0000256" key="1">
    <source>
        <dbReference type="ARBA" id="ARBA00004196"/>
    </source>
</evidence>
<evidence type="ECO:0000256" key="3">
    <source>
        <dbReference type="ARBA" id="ARBA00023157"/>
    </source>
</evidence>
<dbReference type="Pfam" id="PF00578">
    <property type="entry name" value="AhpC-TSA"/>
    <property type="match status" value="1"/>
</dbReference>
<dbReference type="Proteomes" id="UP000184474">
    <property type="component" value="Unassembled WGS sequence"/>
</dbReference>
<keyword evidence="2" id="KW-0201">Cytochrome c-type biogenesis</keyword>
<reference evidence="8" key="1">
    <citation type="submission" date="2016-11" db="EMBL/GenBank/DDBJ databases">
        <authorList>
            <person name="Varghese N."/>
            <person name="Submissions S."/>
        </authorList>
    </citation>
    <scope>NUCLEOTIDE SEQUENCE [LARGE SCALE GENOMIC DNA]</scope>
    <source>
        <strain evidence="8">DSM 26134</strain>
    </source>
</reference>
<dbReference type="RefSeq" id="WP_073119531.1">
    <property type="nucleotide sequence ID" value="NZ_FRAA01000001.1"/>
</dbReference>
<gene>
    <name evidence="7" type="ORF">SAMN04488028_101765</name>
</gene>
<keyword evidence="8" id="KW-1185">Reference proteome</keyword>
<dbReference type="GO" id="GO:0016853">
    <property type="term" value="F:isomerase activity"/>
    <property type="evidence" value="ECO:0007669"/>
    <property type="project" value="UniProtKB-KW"/>
</dbReference>
<dbReference type="InterPro" id="IPR013766">
    <property type="entry name" value="Thioredoxin_domain"/>
</dbReference>
<dbReference type="GO" id="GO:0016209">
    <property type="term" value="F:antioxidant activity"/>
    <property type="evidence" value="ECO:0007669"/>
    <property type="project" value="InterPro"/>
</dbReference>
<dbReference type="GO" id="GO:0017004">
    <property type="term" value="P:cytochrome complex assembly"/>
    <property type="evidence" value="ECO:0007669"/>
    <property type="project" value="UniProtKB-KW"/>
</dbReference>
<evidence type="ECO:0000313" key="8">
    <source>
        <dbReference type="Proteomes" id="UP000184474"/>
    </source>
</evidence>
<dbReference type="PANTHER" id="PTHR42852:SF6">
    <property type="entry name" value="THIOL:DISULFIDE INTERCHANGE PROTEIN DSBE"/>
    <property type="match status" value="1"/>
</dbReference>
<sequence>MTSKTSSFLLLLVLVYFSACTSSDQSASSVFSLEVTGLSNDALLYQVTNPVQQQRALVDTLLVGQGTSVLKNYDLPPHYYILEAGDLQIPILADSGQHIKVQISGSNYAVAGSEDTDQYEAYEQFRKSILQKTVYPVREQLYALRDQNNPADADLIEKLGRQQLHAEQAYRDTLVHAVRKMGTSLAIYPSTIRWTNDQDIPFYDSIAAAFATKYPNSTIASYVTETVEKMKRIAIGSPAKDILAQDTTGTTISLHSSKKTYTLIDFWASWCSPCRTENPTLQKLYSQYKDQGFEIYGVAMEHNKKAWVKALDKDNRNWINVSNIKGYQTQSSQDYSVTALPKNFLINQEGIILAKDIHGEDLVTKIASLFGDSE</sequence>
<dbReference type="InterPro" id="IPR000866">
    <property type="entry name" value="AhpC/TSA"/>
</dbReference>
<dbReference type="PANTHER" id="PTHR42852">
    <property type="entry name" value="THIOL:DISULFIDE INTERCHANGE PROTEIN DSBE"/>
    <property type="match status" value="1"/>
</dbReference>
<dbReference type="PROSITE" id="PS51352">
    <property type="entry name" value="THIOREDOXIN_2"/>
    <property type="match status" value="1"/>
</dbReference>
<dbReference type="InterPro" id="IPR050553">
    <property type="entry name" value="Thioredoxin_ResA/DsbE_sf"/>
</dbReference>
<proteinExistence type="predicted"/>
<keyword evidence="5" id="KW-0732">Signal</keyword>
<protein>
    <submittedName>
        <fullName evidence="7">Thiol-disulfide isomerase or thioredoxin</fullName>
    </submittedName>
</protein>